<name>S7MG47_MYOBR</name>
<gene>
    <name evidence="1" type="ORF">D623_10016327</name>
</gene>
<dbReference type="Proteomes" id="UP000052978">
    <property type="component" value="Unassembled WGS sequence"/>
</dbReference>
<reference evidence="1 2" key="1">
    <citation type="journal article" date="2013" name="Nat. Commun.">
        <title>Genome analysis reveals insights into physiology and longevity of the Brandt's bat Myotis brandtii.</title>
        <authorList>
            <person name="Seim I."/>
            <person name="Fang X."/>
            <person name="Xiong Z."/>
            <person name="Lobanov A.V."/>
            <person name="Huang Z."/>
            <person name="Ma S."/>
            <person name="Feng Y."/>
            <person name="Turanov A.A."/>
            <person name="Zhu Y."/>
            <person name="Lenz T.L."/>
            <person name="Gerashchenko M.V."/>
            <person name="Fan D."/>
            <person name="Hee Yim S."/>
            <person name="Yao X."/>
            <person name="Jordan D."/>
            <person name="Xiong Y."/>
            <person name="Ma Y."/>
            <person name="Lyapunov A.N."/>
            <person name="Chen G."/>
            <person name="Kulakova O.I."/>
            <person name="Sun Y."/>
            <person name="Lee S.G."/>
            <person name="Bronson R.T."/>
            <person name="Moskalev A.A."/>
            <person name="Sunyaev S.R."/>
            <person name="Zhang G."/>
            <person name="Krogh A."/>
            <person name="Wang J."/>
            <person name="Gladyshev V.N."/>
        </authorList>
    </citation>
    <scope>NUCLEOTIDE SEQUENCE [LARGE SCALE GENOMIC DNA]</scope>
</reference>
<evidence type="ECO:0000313" key="2">
    <source>
        <dbReference type="Proteomes" id="UP000052978"/>
    </source>
</evidence>
<proteinExistence type="predicted"/>
<dbReference type="EMBL" id="KE161324">
    <property type="protein sequence ID" value="EPQ03109.1"/>
    <property type="molecule type" value="Genomic_DNA"/>
</dbReference>
<sequence length="238" mass="25036">MTRPPAHAPPALGCLHGSCCIGGAPWCSANPSPTPLLQGVVSEAPTTAADRPQECALALGPPAGPPDATHACMTQAVPPWGGRPADSQTPHPTLMQAGVPLAQGQIALPPPKRLPLFPCVPPSFLPKDPLVPLPGHQPWVSVPSCPLLAPQHPVLRLPAVTMEGIWYETNKKKTKTKLDICNICLSVPVGLAQPSEAPLERPWVRGSQGDAPSQSSVRMAGHAVVFSLLFIFSFPPFF</sequence>
<protein>
    <submittedName>
        <fullName evidence="1">Uncharacterized protein</fullName>
    </submittedName>
</protein>
<keyword evidence="2" id="KW-1185">Reference proteome</keyword>
<accession>S7MG47</accession>
<dbReference type="AlphaFoldDB" id="S7MG47"/>
<organism evidence="1 2">
    <name type="scientific">Myotis brandtii</name>
    <name type="common">Brandt's bat</name>
    <dbReference type="NCBI Taxonomy" id="109478"/>
    <lineage>
        <taxon>Eukaryota</taxon>
        <taxon>Metazoa</taxon>
        <taxon>Chordata</taxon>
        <taxon>Craniata</taxon>
        <taxon>Vertebrata</taxon>
        <taxon>Euteleostomi</taxon>
        <taxon>Mammalia</taxon>
        <taxon>Eutheria</taxon>
        <taxon>Laurasiatheria</taxon>
        <taxon>Chiroptera</taxon>
        <taxon>Yangochiroptera</taxon>
        <taxon>Vespertilionidae</taxon>
        <taxon>Myotis</taxon>
    </lineage>
</organism>
<evidence type="ECO:0000313" key="1">
    <source>
        <dbReference type="EMBL" id="EPQ03109.1"/>
    </source>
</evidence>